<dbReference type="VEuPathDB" id="TriTrypDB:TM35_000931010"/>
<evidence type="ECO:0000313" key="2">
    <source>
        <dbReference type="Proteomes" id="UP000192257"/>
    </source>
</evidence>
<dbReference type="GeneID" id="39991288"/>
<dbReference type="AlphaFoldDB" id="A0A1X0NET5"/>
<reference evidence="1 2" key="1">
    <citation type="submission" date="2017-03" db="EMBL/GenBank/DDBJ databases">
        <title>An alternative strategy for trypanosome survival in the mammalian bloodstream revealed through genome and transcriptome analysis of the ubiquitous bovine parasite Trypanosoma (Megatrypanum) theileri.</title>
        <authorList>
            <person name="Kelly S."/>
            <person name="Ivens A."/>
            <person name="Mott A."/>
            <person name="O'Neill E."/>
            <person name="Emms D."/>
            <person name="Macleod O."/>
            <person name="Voorheis P."/>
            <person name="Matthews J."/>
            <person name="Matthews K."/>
            <person name="Carrington M."/>
        </authorList>
    </citation>
    <scope>NUCLEOTIDE SEQUENCE [LARGE SCALE GENOMIC DNA]</scope>
    <source>
        <strain evidence="1">Edinburgh</strain>
    </source>
</reference>
<dbReference type="RefSeq" id="XP_028877187.1">
    <property type="nucleotide sequence ID" value="XM_029031508.1"/>
</dbReference>
<accession>A0A1X0NET5</accession>
<evidence type="ECO:0000313" key="1">
    <source>
        <dbReference type="EMBL" id="ORC82343.1"/>
    </source>
</evidence>
<dbReference type="EMBL" id="NBCO01000093">
    <property type="protein sequence ID" value="ORC82343.1"/>
    <property type="molecule type" value="Genomic_DNA"/>
</dbReference>
<comment type="caution">
    <text evidence="1">The sequence shown here is derived from an EMBL/GenBank/DDBJ whole genome shotgun (WGS) entry which is preliminary data.</text>
</comment>
<gene>
    <name evidence="1" type="ORF">TM35_000931010</name>
</gene>
<organism evidence="1 2">
    <name type="scientific">Trypanosoma theileri</name>
    <dbReference type="NCBI Taxonomy" id="67003"/>
    <lineage>
        <taxon>Eukaryota</taxon>
        <taxon>Discoba</taxon>
        <taxon>Euglenozoa</taxon>
        <taxon>Kinetoplastea</taxon>
        <taxon>Metakinetoplastina</taxon>
        <taxon>Trypanosomatida</taxon>
        <taxon>Trypanosomatidae</taxon>
        <taxon>Trypanosoma</taxon>
    </lineage>
</organism>
<proteinExistence type="predicted"/>
<sequence>MMRQISHNPGGPNKTNPLNAHGPIYSFTLTHASKRQRVQNVYKPFFEGPVAAQLPSNQTAKFIPGIWVHQDTHETIGGCVRKEKAPSRKQANKLNRPALGLTTPPERIVEIAVTPLPLHFFLRARFACRKKKIYFFYSAFGR</sequence>
<keyword evidence="2" id="KW-1185">Reference proteome</keyword>
<dbReference type="Proteomes" id="UP000192257">
    <property type="component" value="Unassembled WGS sequence"/>
</dbReference>
<name>A0A1X0NET5_9TRYP</name>
<protein>
    <submittedName>
        <fullName evidence="1">Uncharacterized protein</fullName>
    </submittedName>
</protein>